<dbReference type="AlphaFoldDB" id="A0A5D2G2I4"/>
<evidence type="ECO:0000313" key="2">
    <source>
        <dbReference type="Proteomes" id="UP000323506"/>
    </source>
</evidence>
<dbReference type="Proteomes" id="UP000323506">
    <property type="component" value="Chromosome A06"/>
</dbReference>
<dbReference type="EMBL" id="CM017693">
    <property type="protein sequence ID" value="TYH12434.1"/>
    <property type="molecule type" value="Genomic_DNA"/>
</dbReference>
<evidence type="ECO:0000313" key="1">
    <source>
        <dbReference type="EMBL" id="TYH12434.1"/>
    </source>
</evidence>
<proteinExistence type="predicted"/>
<gene>
    <name evidence="1" type="ORF">ES288_A06G066700v1</name>
</gene>
<reference evidence="1 2" key="1">
    <citation type="submission" date="2019-06" db="EMBL/GenBank/DDBJ databases">
        <title>WGS assembly of Gossypium darwinii.</title>
        <authorList>
            <person name="Chen Z.J."/>
            <person name="Sreedasyam A."/>
            <person name="Ando A."/>
            <person name="Song Q."/>
            <person name="De L."/>
            <person name="Hulse-Kemp A."/>
            <person name="Ding M."/>
            <person name="Ye W."/>
            <person name="Kirkbride R."/>
            <person name="Jenkins J."/>
            <person name="Plott C."/>
            <person name="Lovell J."/>
            <person name="Lin Y.-M."/>
            <person name="Vaughn R."/>
            <person name="Liu B."/>
            <person name="Li W."/>
            <person name="Simpson S."/>
            <person name="Scheffler B."/>
            <person name="Saski C."/>
            <person name="Grover C."/>
            <person name="Hu G."/>
            <person name="Conover J."/>
            <person name="Carlson J."/>
            <person name="Shu S."/>
            <person name="Boston L."/>
            <person name="Williams M."/>
            <person name="Peterson D."/>
            <person name="Mcgee K."/>
            <person name="Jones D."/>
            <person name="Wendel J."/>
            <person name="Stelly D."/>
            <person name="Grimwood J."/>
            <person name="Schmutz J."/>
        </authorList>
    </citation>
    <scope>NUCLEOTIDE SEQUENCE [LARGE SCALE GENOMIC DNA]</scope>
    <source>
        <strain evidence="1">1808015.09</strain>
    </source>
</reference>
<protein>
    <submittedName>
        <fullName evidence="1">Uncharacterized protein</fullName>
    </submittedName>
</protein>
<accession>A0A5D2G2I4</accession>
<name>A0A5D2G2I4_GOSDA</name>
<organism evidence="1 2">
    <name type="scientific">Gossypium darwinii</name>
    <name type="common">Darwin's cotton</name>
    <name type="synonym">Gossypium barbadense var. darwinii</name>
    <dbReference type="NCBI Taxonomy" id="34276"/>
    <lineage>
        <taxon>Eukaryota</taxon>
        <taxon>Viridiplantae</taxon>
        <taxon>Streptophyta</taxon>
        <taxon>Embryophyta</taxon>
        <taxon>Tracheophyta</taxon>
        <taxon>Spermatophyta</taxon>
        <taxon>Magnoliopsida</taxon>
        <taxon>eudicotyledons</taxon>
        <taxon>Gunneridae</taxon>
        <taxon>Pentapetalae</taxon>
        <taxon>rosids</taxon>
        <taxon>malvids</taxon>
        <taxon>Malvales</taxon>
        <taxon>Malvaceae</taxon>
        <taxon>Malvoideae</taxon>
        <taxon>Gossypium</taxon>
    </lineage>
</organism>
<keyword evidence="2" id="KW-1185">Reference proteome</keyword>
<sequence length="112" mass="12612">MHKRKLPHPQSYLSRIKKRKKKKVFLLSSSARAQKSYPRSAMRLPKVMADFDAFWASHSGEGDKAPTMSAWVDQDREDAEGRSNVGRATCGPGVVLGVLTWDERTLRRKGVA</sequence>